<feature type="region of interest" description="Disordered" evidence="1">
    <location>
        <begin position="126"/>
        <end position="147"/>
    </location>
</feature>
<proteinExistence type="predicted"/>
<sequence length="147" mass="16929">MAVQRFIHVVVPISKPAPPRPPKLRAHHYECCACQKLITHECASDWKTSPILQTADTGKVAALYKERKQATTFDFAKYLRSEEEFCDLYVANNNRTIKCWVCQTMAHPIKSRSRAPHRGDLMAHVRGPKHRKKKEEGYIQDILGEEE</sequence>
<reference evidence="2 3" key="1">
    <citation type="journal article" date="2016" name="Nat. Commun.">
        <title>Extremotolerant tardigrade genome and improved radiotolerance of human cultured cells by tardigrade-unique protein.</title>
        <authorList>
            <person name="Hashimoto T."/>
            <person name="Horikawa D.D."/>
            <person name="Saito Y."/>
            <person name="Kuwahara H."/>
            <person name="Kozuka-Hata H."/>
            <person name="Shin-I T."/>
            <person name="Minakuchi Y."/>
            <person name="Ohishi K."/>
            <person name="Motoyama A."/>
            <person name="Aizu T."/>
            <person name="Enomoto A."/>
            <person name="Kondo K."/>
            <person name="Tanaka S."/>
            <person name="Hara Y."/>
            <person name="Koshikawa S."/>
            <person name="Sagara H."/>
            <person name="Miura T."/>
            <person name="Yokobori S."/>
            <person name="Miyagawa K."/>
            <person name="Suzuki Y."/>
            <person name="Kubo T."/>
            <person name="Oyama M."/>
            <person name="Kohara Y."/>
            <person name="Fujiyama A."/>
            <person name="Arakawa K."/>
            <person name="Katayama T."/>
            <person name="Toyoda A."/>
            <person name="Kunieda T."/>
        </authorList>
    </citation>
    <scope>NUCLEOTIDE SEQUENCE [LARGE SCALE GENOMIC DNA]</scope>
    <source>
        <strain evidence="2 3">YOKOZUNA-1</strain>
    </source>
</reference>
<gene>
    <name evidence="2" type="primary">RvY_12555</name>
    <name evidence="2" type="synonym">RvY_12555.2</name>
    <name evidence="2" type="ORF">RvY_12555-2</name>
</gene>
<name>A0A1D1VJY2_RAMVA</name>
<evidence type="ECO:0000313" key="3">
    <source>
        <dbReference type="Proteomes" id="UP000186922"/>
    </source>
</evidence>
<organism evidence="2 3">
    <name type="scientific">Ramazzottius varieornatus</name>
    <name type="common">Water bear</name>
    <name type="synonym">Tardigrade</name>
    <dbReference type="NCBI Taxonomy" id="947166"/>
    <lineage>
        <taxon>Eukaryota</taxon>
        <taxon>Metazoa</taxon>
        <taxon>Ecdysozoa</taxon>
        <taxon>Tardigrada</taxon>
        <taxon>Eutardigrada</taxon>
        <taxon>Parachela</taxon>
        <taxon>Hypsibioidea</taxon>
        <taxon>Ramazzottiidae</taxon>
        <taxon>Ramazzottius</taxon>
    </lineage>
</organism>
<dbReference type="AlphaFoldDB" id="A0A1D1VJY2"/>
<keyword evidence="3" id="KW-1185">Reference proteome</keyword>
<protein>
    <submittedName>
        <fullName evidence="2">Uncharacterized protein</fullName>
    </submittedName>
</protein>
<dbReference type="EMBL" id="BDGG01000007">
    <property type="protein sequence ID" value="GAV01920.1"/>
    <property type="molecule type" value="Genomic_DNA"/>
</dbReference>
<evidence type="ECO:0000256" key="1">
    <source>
        <dbReference type="SAM" id="MobiDB-lite"/>
    </source>
</evidence>
<dbReference type="Proteomes" id="UP000186922">
    <property type="component" value="Unassembled WGS sequence"/>
</dbReference>
<evidence type="ECO:0000313" key="2">
    <source>
        <dbReference type="EMBL" id="GAV01920.1"/>
    </source>
</evidence>
<comment type="caution">
    <text evidence="2">The sequence shown here is derived from an EMBL/GenBank/DDBJ whole genome shotgun (WGS) entry which is preliminary data.</text>
</comment>
<accession>A0A1D1VJY2</accession>